<reference evidence="14" key="1">
    <citation type="journal article" date="2020" name="Nat. Commun.">
        <title>Genome assembly of wild tea tree DASZ reveals pedigree and selection history of tea varieties.</title>
        <authorList>
            <person name="Zhang W."/>
            <person name="Zhang Y."/>
            <person name="Qiu H."/>
            <person name="Guo Y."/>
            <person name="Wan H."/>
            <person name="Zhang X."/>
            <person name="Scossa F."/>
            <person name="Alseekh S."/>
            <person name="Zhang Q."/>
            <person name="Wang P."/>
            <person name="Xu L."/>
            <person name="Schmidt M.H."/>
            <person name="Jia X."/>
            <person name="Li D."/>
            <person name="Zhu A."/>
            <person name="Guo F."/>
            <person name="Chen W."/>
            <person name="Ni D."/>
            <person name="Usadel B."/>
            <person name="Fernie A.R."/>
            <person name="Wen W."/>
        </authorList>
    </citation>
    <scope>NUCLEOTIDE SEQUENCE [LARGE SCALE GENOMIC DNA]</scope>
    <source>
        <strain evidence="14">cv. G240</strain>
    </source>
</reference>
<evidence type="ECO:0000256" key="7">
    <source>
        <dbReference type="ARBA" id="ARBA00023180"/>
    </source>
</evidence>
<sequence>MAIKSILRSNQHHKAFYVLGLLNLVLLIQKGGAFEFTVGGSNGWKVPSDSSALYNKWAERNRFQIGDSLLFVYPADKDIVLQVNKDDYNNCNTAQPIQKFSDGHTSFRFNQSGHFYFISGLKDNCLKNEKLEVVVMADRTNRSSTTSPPPPPSPAPTEGSVENTPSPTPSAEQTPPPSAASSIVVNFVASIGAFLSGSLLLGF</sequence>
<dbReference type="PROSITE" id="PS51485">
    <property type="entry name" value="PHYTOCYANIN"/>
    <property type="match status" value="1"/>
</dbReference>
<evidence type="ECO:0000256" key="2">
    <source>
        <dbReference type="ARBA" id="ARBA00022475"/>
    </source>
</evidence>
<dbReference type="Pfam" id="PF02298">
    <property type="entry name" value="Cu_bind_like"/>
    <property type="match status" value="1"/>
</dbReference>
<evidence type="ECO:0000259" key="12">
    <source>
        <dbReference type="PROSITE" id="PS51485"/>
    </source>
</evidence>
<dbReference type="InterPro" id="IPR003245">
    <property type="entry name" value="Phytocyanin_dom"/>
</dbReference>
<evidence type="ECO:0000256" key="9">
    <source>
        <dbReference type="ARBA" id="ARBA00035011"/>
    </source>
</evidence>
<dbReference type="Proteomes" id="UP000593564">
    <property type="component" value="Unassembled WGS sequence"/>
</dbReference>
<keyword evidence="5" id="KW-0472">Membrane</keyword>
<feature type="compositionally biased region" description="Polar residues" evidence="10">
    <location>
        <begin position="160"/>
        <end position="178"/>
    </location>
</feature>
<feature type="chain" id="PRO_5029603445" description="Phytocyanin domain-containing protein" evidence="11">
    <location>
        <begin position="34"/>
        <end position="203"/>
    </location>
</feature>
<dbReference type="SUPFAM" id="SSF49503">
    <property type="entry name" value="Cupredoxins"/>
    <property type="match status" value="1"/>
</dbReference>
<keyword evidence="6" id="KW-1015">Disulfide bond</keyword>
<comment type="caution">
    <text evidence="13">The sequence shown here is derived from an EMBL/GenBank/DDBJ whole genome shotgun (WGS) entry which is preliminary data.</text>
</comment>
<dbReference type="CDD" id="cd11019">
    <property type="entry name" value="OsENODL1_like"/>
    <property type="match status" value="1"/>
</dbReference>
<dbReference type="GO" id="GO:0005886">
    <property type="term" value="C:plasma membrane"/>
    <property type="evidence" value="ECO:0007669"/>
    <property type="project" value="UniProtKB-SubCell"/>
</dbReference>
<evidence type="ECO:0000256" key="10">
    <source>
        <dbReference type="SAM" id="MobiDB-lite"/>
    </source>
</evidence>
<reference evidence="13 14" key="2">
    <citation type="submission" date="2020-07" db="EMBL/GenBank/DDBJ databases">
        <title>Genome assembly of wild tea tree DASZ reveals pedigree and selection history of tea varieties.</title>
        <authorList>
            <person name="Zhang W."/>
        </authorList>
    </citation>
    <scope>NUCLEOTIDE SEQUENCE [LARGE SCALE GENOMIC DNA]</scope>
    <source>
        <strain evidence="14">cv. G240</strain>
        <tissue evidence="13">Leaf</tissue>
    </source>
</reference>
<keyword evidence="8" id="KW-0449">Lipoprotein</keyword>
<evidence type="ECO:0000256" key="5">
    <source>
        <dbReference type="ARBA" id="ARBA00023136"/>
    </source>
</evidence>
<dbReference type="GO" id="GO:0098552">
    <property type="term" value="C:side of membrane"/>
    <property type="evidence" value="ECO:0007669"/>
    <property type="project" value="UniProtKB-KW"/>
</dbReference>
<evidence type="ECO:0000256" key="6">
    <source>
        <dbReference type="ARBA" id="ARBA00023157"/>
    </source>
</evidence>
<evidence type="ECO:0000256" key="3">
    <source>
        <dbReference type="ARBA" id="ARBA00022622"/>
    </source>
</evidence>
<dbReference type="GO" id="GO:0009055">
    <property type="term" value="F:electron transfer activity"/>
    <property type="evidence" value="ECO:0007669"/>
    <property type="project" value="InterPro"/>
</dbReference>
<evidence type="ECO:0000313" key="13">
    <source>
        <dbReference type="EMBL" id="KAF5949420.1"/>
    </source>
</evidence>
<evidence type="ECO:0000256" key="11">
    <source>
        <dbReference type="SAM" id="SignalP"/>
    </source>
</evidence>
<evidence type="ECO:0000256" key="8">
    <source>
        <dbReference type="ARBA" id="ARBA00023288"/>
    </source>
</evidence>
<organism evidence="13 14">
    <name type="scientific">Camellia sinensis</name>
    <name type="common">Tea plant</name>
    <name type="synonym">Thea sinensis</name>
    <dbReference type="NCBI Taxonomy" id="4442"/>
    <lineage>
        <taxon>Eukaryota</taxon>
        <taxon>Viridiplantae</taxon>
        <taxon>Streptophyta</taxon>
        <taxon>Embryophyta</taxon>
        <taxon>Tracheophyta</taxon>
        <taxon>Spermatophyta</taxon>
        <taxon>Magnoliopsida</taxon>
        <taxon>eudicotyledons</taxon>
        <taxon>Gunneridae</taxon>
        <taxon>Pentapetalae</taxon>
        <taxon>asterids</taxon>
        <taxon>Ericales</taxon>
        <taxon>Theaceae</taxon>
        <taxon>Camellia</taxon>
    </lineage>
</organism>
<dbReference type="InterPro" id="IPR041846">
    <property type="entry name" value="ENL_dom"/>
</dbReference>
<feature type="region of interest" description="Disordered" evidence="10">
    <location>
        <begin position="139"/>
        <end position="178"/>
    </location>
</feature>
<feature type="domain" description="Phytocyanin" evidence="12">
    <location>
        <begin position="34"/>
        <end position="137"/>
    </location>
</feature>
<dbReference type="FunFam" id="2.60.40.420:FF:000066">
    <property type="entry name" value="Early nodulin-like protein 9"/>
    <property type="match status" value="1"/>
</dbReference>
<proteinExistence type="inferred from homology"/>
<keyword evidence="4 11" id="KW-0732">Signal</keyword>
<feature type="signal peptide" evidence="11">
    <location>
        <begin position="1"/>
        <end position="33"/>
    </location>
</feature>
<keyword evidence="2" id="KW-1003">Cell membrane</keyword>
<dbReference type="PANTHER" id="PTHR33021:SF253">
    <property type="entry name" value="EARLY NODULIN-LIKE PROTEIN 9"/>
    <property type="match status" value="1"/>
</dbReference>
<keyword evidence="14" id="KW-1185">Reference proteome</keyword>
<dbReference type="EMBL" id="JACBKZ010000005">
    <property type="protein sequence ID" value="KAF5949420.1"/>
    <property type="molecule type" value="Genomic_DNA"/>
</dbReference>
<gene>
    <name evidence="13" type="ORF">HYC85_011413</name>
</gene>
<evidence type="ECO:0000256" key="1">
    <source>
        <dbReference type="ARBA" id="ARBA00004609"/>
    </source>
</evidence>
<dbReference type="Gene3D" id="2.60.40.420">
    <property type="entry name" value="Cupredoxins - blue copper proteins"/>
    <property type="match status" value="1"/>
</dbReference>
<dbReference type="PANTHER" id="PTHR33021">
    <property type="entry name" value="BLUE COPPER PROTEIN"/>
    <property type="match status" value="1"/>
</dbReference>
<evidence type="ECO:0000313" key="14">
    <source>
        <dbReference type="Proteomes" id="UP000593564"/>
    </source>
</evidence>
<comment type="similarity">
    <text evidence="9">Belongs to the early nodulin-like (ENODL) family.</text>
</comment>
<keyword evidence="3" id="KW-0336">GPI-anchor</keyword>
<protein>
    <recommendedName>
        <fullName evidence="12">Phytocyanin domain-containing protein</fullName>
    </recommendedName>
</protein>
<name>A0A7J7H8Z7_CAMSI</name>
<accession>A0A7J7H8Z7</accession>
<keyword evidence="7" id="KW-0325">Glycoprotein</keyword>
<dbReference type="InterPro" id="IPR008972">
    <property type="entry name" value="Cupredoxin"/>
</dbReference>
<dbReference type="InterPro" id="IPR039391">
    <property type="entry name" value="Phytocyanin-like"/>
</dbReference>
<dbReference type="AlphaFoldDB" id="A0A7J7H8Z7"/>
<evidence type="ECO:0000256" key="4">
    <source>
        <dbReference type="ARBA" id="ARBA00022729"/>
    </source>
</evidence>
<comment type="subcellular location">
    <subcellularLocation>
        <location evidence="1">Cell membrane</location>
        <topology evidence="1">Lipid-anchor</topology>
        <topology evidence="1">GPI-anchor</topology>
    </subcellularLocation>
</comment>